<name>A0ACA9U5H0_BIOOC</name>
<sequence length="128" mass="13895">MAPSAADADTGIATTTVPSAIREPLNYSGSLDEYKSFDATPAIGREFPEVQLTEILKDDTKIRDLDITGTLIGSLNVHRNHHVDCLADMVVSQRGVVFFRSQDITVPDQKVLARKLGELSGKPEISKA</sequence>
<organism evidence="1 2">
    <name type="scientific">Clonostachys rosea f. rosea IK726</name>
    <dbReference type="NCBI Taxonomy" id="1349383"/>
    <lineage>
        <taxon>Eukaryota</taxon>
        <taxon>Fungi</taxon>
        <taxon>Dikarya</taxon>
        <taxon>Ascomycota</taxon>
        <taxon>Pezizomycotina</taxon>
        <taxon>Sordariomycetes</taxon>
        <taxon>Hypocreomycetidae</taxon>
        <taxon>Hypocreales</taxon>
        <taxon>Bionectriaceae</taxon>
        <taxon>Clonostachys</taxon>
    </lineage>
</organism>
<comment type="caution">
    <text evidence="1">The sequence shown here is derived from an EMBL/GenBank/DDBJ whole genome shotgun (WGS) entry which is preliminary data.</text>
</comment>
<evidence type="ECO:0000313" key="1">
    <source>
        <dbReference type="EMBL" id="CAG9948508.1"/>
    </source>
</evidence>
<evidence type="ECO:0000313" key="2">
    <source>
        <dbReference type="Proteomes" id="UP000836387"/>
    </source>
</evidence>
<dbReference type="Proteomes" id="UP000836387">
    <property type="component" value="Unassembled WGS sequence"/>
</dbReference>
<keyword evidence="2" id="KW-1185">Reference proteome</keyword>
<reference evidence="1" key="1">
    <citation type="submission" date="2020-04" db="EMBL/GenBank/DDBJ databases">
        <authorList>
            <person name="Broberg M."/>
        </authorList>
    </citation>
    <scope>NUCLEOTIDE SEQUENCE</scope>
</reference>
<reference evidence="1" key="2">
    <citation type="submission" date="2021-10" db="EMBL/GenBank/DDBJ databases">
        <authorList>
            <person name="Piombo E."/>
        </authorList>
    </citation>
    <scope>NUCLEOTIDE SEQUENCE</scope>
</reference>
<gene>
    <name evidence="1" type="ORF">CRV2_00014047</name>
</gene>
<proteinExistence type="predicted"/>
<accession>A0ACA9U5H0</accession>
<protein>
    <submittedName>
        <fullName evidence="1">Uncharacterized protein</fullName>
    </submittedName>
</protein>
<dbReference type="EMBL" id="CADEHS020000024">
    <property type="protein sequence ID" value="CAG9948508.1"/>
    <property type="molecule type" value="Genomic_DNA"/>
</dbReference>